<gene>
    <name evidence="1" type="ORF">LPLAT_LOCUS14194</name>
</gene>
<reference evidence="1" key="1">
    <citation type="submission" date="2024-04" db="EMBL/GenBank/DDBJ databases">
        <authorList>
            <consortium name="Molecular Ecology Group"/>
        </authorList>
    </citation>
    <scope>NUCLEOTIDE SEQUENCE</scope>
</reference>
<dbReference type="Proteomes" id="UP001497644">
    <property type="component" value="Chromosome 9"/>
</dbReference>
<keyword evidence="2" id="KW-1185">Reference proteome</keyword>
<protein>
    <submittedName>
        <fullName evidence="1">Uncharacterized protein</fullName>
    </submittedName>
</protein>
<proteinExistence type="predicted"/>
<accession>A0AAV2PA55</accession>
<name>A0AAV2PA55_9HYME</name>
<dbReference type="AlphaFoldDB" id="A0AAV2PA55"/>
<sequence>MNEPSLRDLGDFLATVNGTRRCRARARKKAAGWFSRFIRPREWQHKCPIVGPELEASRVRKILTHCRTAS</sequence>
<organism evidence="1 2">
    <name type="scientific">Lasius platythorax</name>
    <dbReference type="NCBI Taxonomy" id="488582"/>
    <lineage>
        <taxon>Eukaryota</taxon>
        <taxon>Metazoa</taxon>
        <taxon>Ecdysozoa</taxon>
        <taxon>Arthropoda</taxon>
        <taxon>Hexapoda</taxon>
        <taxon>Insecta</taxon>
        <taxon>Pterygota</taxon>
        <taxon>Neoptera</taxon>
        <taxon>Endopterygota</taxon>
        <taxon>Hymenoptera</taxon>
        <taxon>Apocrita</taxon>
        <taxon>Aculeata</taxon>
        <taxon>Formicoidea</taxon>
        <taxon>Formicidae</taxon>
        <taxon>Formicinae</taxon>
        <taxon>Lasius</taxon>
        <taxon>Lasius</taxon>
    </lineage>
</organism>
<dbReference type="EMBL" id="OZ034832">
    <property type="protein sequence ID" value="CAL1689227.1"/>
    <property type="molecule type" value="Genomic_DNA"/>
</dbReference>
<evidence type="ECO:0000313" key="2">
    <source>
        <dbReference type="Proteomes" id="UP001497644"/>
    </source>
</evidence>
<evidence type="ECO:0000313" key="1">
    <source>
        <dbReference type="EMBL" id="CAL1689227.1"/>
    </source>
</evidence>